<feature type="region of interest" description="Disordered" evidence="6">
    <location>
        <begin position="283"/>
        <end position="308"/>
    </location>
</feature>
<evidence type="ECO:0000259" key="7">
    <source>
        <dbReference type="PROSITE" id="PS52015"/>
    </source>
</evidence>
<comment type="caution">
    <text evidence="8">The sequence shown here is derived from an EMBL/GenBank/DDBJ whole genome shotgun (WGS) entry which is preliminary data.</text>
</comment>
<keyword evidence="5" id="KW-0175">Coiled coil</keyword>
<evidence type="ECO:0000313" key="9">
    <source>
        <dbReference type="Proteomes" id="UP000294593"/>
    </source>
</evidence>
<evidence type="ECO:0000256" key="3">
    <source>
        <dbReference type="ARBA" id="ARBA00022989"/>
    </source>
</evidence>
<dbReference type="InterPro" id="IPR006260">
    <property type="entry name" value="TonB/TolA_C"/>
</dbReference>
<dbReference type="Gene3D" id="3.30.1150.10">
    <property type="match status" value="1"/>
</dbReference>
<dbReference type="OrthoDB" id="9803361at2"/>
<dbReference type="AlphaFoldDB" id="A0A4R6R568"/>
<dbReference type="GO" id="GO:0016020">
    <property type="term" value="C:membrane"/>
    <property type="evidence" value="ECO:0007669"/>
    <property type="project" value="UniProtKB-SubCell"/>
</dbReference>
<evidence type="ECO:0000256" key="2">
    <source>
        <dbReference type="ARBA" id="ARBA00022692"/>
    </source>
</evidence>
<reference evidence="8 9" key="1">
    <citation type="submission" date="2019-03" db="EMBL/GenBank/DDBJ databases">
        <title>Genomic Encyclopedia of Type Strains, Phase IV (KMG-IV): sequencing the most valuable type-strain genomes for metagenomic binning, comparative biology and taxonomic classification.</title>
        <authorList>
            <person name="Goeker M."/>
        </authorList>
    </citation>
    <scope>NUCLEOTIDE SEQUENCE [LARGE SCALE GENOMIC DNA]</scope>
    <source>
        <strain evidence="8 9">DSM 11901</strain>
    </source>
</reference>
<dbReference type="Proteomes" id="UP000294593">
    <property type="component" value="Unassembled WGS sequence"/>
</dbReference>
<proteinExistence type="predicted"/>
<evidence type="ECO:0000256" key="5">
    <source>
        <dbReference type="SAM" id="Coils"/>
    </source>
</evidence>
<protein>
    <submittedName>
        <fullName evidence="8">Protein TonB</fullName>
    </submittedName>
</protein>
<feature type="compositionally biased region" description="Pro residues" evidence="6">
    <location>
        <begin position="296"/>
        <end position="308"/>
    </location>
</feature>
<feature type="compositionally biased region" description="Low complexity" evidence="6">
    <location>
        <begin position="286"/>
        <end position="295"/>
    </location>
</feature>
<feature type="domain" description="TonB C-terminal" evidence="7">
    <location>
        <begin position="188"/>
        <end position="285"/>
    </location>
</feature>
<dbReference type="GO" id="GO:0055085">
    <property type="term" value="P:transmembrane transport"/>
    <property type="evidence" value="ECO:0007669"/>
    <property type="project" value="InterPro"/>
</dbReference>
<dbReference type="PROSITE" id="PS52015">
    <property type="entry name" value="TONB_CTD"/>
    <property type="match status" value="1"/>
</dbReference>
<sequence length="308" mass="33669">MPPRLIALWKSLSLLQVCLGVSALLHIGLFSFRLVDPEGFQRTFENTPLEVILVNAGSEAKPDQAQALAQQNLAGGGEASTNVRATSPLPPSPDNEVGDALAQTARMIEQMQAEQQQLLTQVRQELAALPPPQPRAPTDAQQAQAEEERRRQLTKLLAELEKRIFEENARPKKRYLSPATLKSADALYYSAFRTRVERAGTEHFPSANGQKLYGELVMEVWVNRQGKIVEAIVTRSSGNKALDKRARGIVMAMGQFDPVPPEVSAGHDLLLISSRFRFTRDAGLEATTVQSATPATPAPQTPEPPPAP</sequence>
<keyword evidence="9" id="KW-1185">Reference proteome</keyword>
<dbReference type="SUPFAM" id="SSF74653">
    <property type="entry name" value="TolA/TonB C-terminal domain"/>
    <property type="match status" value="1"/>
</dbReference>
<gene>
    <name evidence="8" type="ORF">EV672_10953</name>
</gene>
<organism evidence="8 9">
    <name type="scientific">Aquabacterium commune</name>
    <dbReference type="NCBI Taxonomy" id="70586"/>
    <lineage>
        <taxon>Bacteria</taxon>
        <taxon>Pseudomonadati</taxon>
        <taxon>Pseudomonadota</taxon>
        <taxon>Betaproteobacteria</taxon>
        <taxon>Burkholderiales</taxon>
        <taxon>Aquabacterium</taxon>
    </lineage>
</organism>
<keyword evidence="3" id="KW-1133">Transmembrane helix</keyword>
<name>A0A4R6R568_9BURK</name>
<dbReference type="NCBIfam" id="TIGR01352">
    <property type="entry name" value="tonB_Cterm"/>
    <property type="match status" value="1"/>
</dbReference>
<dbReference type="RefSeq" id="WP_133610548.1">
    <property type="nucleotide sequence ID" value="NZ_JBASTO010000397.1"/>
</dbReference>
<accession>A0A4R6R568</accession>
<comment type="subcellular location">
    <subcellularLocation>
        <location evidence="1">Membrane</location>
        <topology evidence="1">Single-pass membrane protein</topology>
    </subcellularLocation>
</comment>
<evidence type="ECO:0000313" key="8">
    <source>
        <dbReference type="EMBL" id="TDP81013.1"/>
    </source>
</evidence>
<dbReference type="EMBL" id="SNXW01000009">
    <property type="protein sequence ID" value="TDP81013.1"/>
    <property type="molecule type" value="Genomic_DNA"/>
</dbReference>
<evidence type="ECO:0000256" key="1">
    <source>
        <dbReference type="ARBA" id="ARBA00004167"/>
    </source>
</evidence>
<keyword evidence="4" id="KW-0472">Membrane</keyword>
<feature type="coiled-coil region" evidence="5">
    <location>
        <begin position="101"/>
        <end position="170"/>
    </location>
</feature>
<evidence type="ECO:0000256" key="4">
    <source>
        <dbReference type="ARBA" id="ARBA00023136"/>
    </source>
</evidence>
<dbReference type="InterPro" id="IPR037682">
    <property type="entry name" value="TonB_C"/>
</dbReference>
<evidence type="ECO:0000256" key="6">
    <source>
        <dbReference type="SAM" id="MobiDB-lite"/>
    </source>
</evidence>
<dbReference type="Pfam" id="PF13103">
    <property type="entry name" value="TonB_2"/>
    <property type="match status" value="1"/>
</dbReference>
<feature type="region of interest" description="Disordered" evidence="6">
    <location>
        <begin position="72"/>
        <end position="98"/>
    </location>
</feature>
<keyword evidence="2" id="KW-0812">Transmembrane</keyword>